<evidence type="ECO:0000313" key="9">
    <source>
        <dbReference type="EMBL" id="MBD1378849.1"/>
    </source>
</evidence>
<sequence>MQINNNLNEIFWLRAFACVAVVIGHTIQLTNVEFNHIEPANIYSIFLNYLLLASLFGTPIFVFISEMLLSKKYPKKLPSKFIRKRIKYIFLPFVFMNIVYAILHLENFSIQSLVIESLKNILLGHSILYFVLIVFQFYFLHLAFNKYLNKLSPLFILPLTFVINVVYLGIFNFMDPPNTSLFFKEIWRYGYWLPFLGWIFYFSLGFYCGKFYDVFLSFLLRLKYVFIFLPLVTYSLCVVVNKYAIFKYTTSKRIDMIFYTISIIFFIILISKLIPKTPRIIFLLSNYSFCIYLLHMVFIHLLELALPFSYLNKFTYLLFASIITISCSIIFAYIVNKLKFGKFLVGNINNFNTSRLVPYGQKKTA</sequence>
<reference evidence="9" key="1">
    <citation type="submission" date="2020-09" db="EMBL/GenBank/DDBJ databases">
        <title>A novel bacterium of genus Bacillus, isolated from South China Sea.</title>
        <authorList>
            <person name="Huang H."/>
            <person name="Mo K."/>
            <person name="Hu Y."/>
        </authorList>
    </citation>
    <scope>NUCLEOTIDE SEQUENCE</scope>
    <source>
        <strain evidence="9">IB182487</strain>
    </source>
</reference>
<dbReference type="GO" id="GO:0005886">
    <property type="term" value="C:plasma membrane"/>
    <property type="evidence" value="ECO:0007669"/>
    <property type="project" value="UniProtKB-SubCell"/>
</dbReference>
<dbReference type="Pfam" id="PF01757">
    <property type="entry name" value="Acyl_transf_3"/>
    <property type="match status" value="1"/>
</dbReference>
<keyword evidence="10" id="KW-1185">Reference proteome</keyword>
<dbReference type="Proteomes" id="UP000626844">
    <property type="component" value="Unassembled WGS sequence"/>
</dbReference>
<comment type="similarity">
    <text evidence="2">Belongs to the acyltransferase 3 family.</text>
</comment>
<feature type="transmembrane region" description="Helical" evidence="7">
    <location>
        <begin position="12"/>
        <end position="30"/>
    </location>
</feature>
<dbReference type="InterPro" id="IPR002656">
    <property type="entry name" value="Acyl_transf_3_dom"/>
</dbReference>
<evidence type="ECO:0000256" key="7">
    <source>
        <dbReference type="SAM" id="Phobius"/>
    </source>
</evidence>
<feature type="transmembrane region" description="Helical" evidence="7">
    <location>
        <begin position="85"/>
        <end position="103"/>
    </location>
</feature>
<dbReference type="AlphaFoldDB" id="A0A926NC65"/>
<dbReference type="EMBL" id="JACXAI010000001">
    <property type="protein sequence ID" value="MBD1378849.1"/>
    <property type="molecule type" value="Genomic_DNA"/>
</dbReference>
<feature type="transmembrane region" description="Helical" evidence="7">
    <location>
        <begin position="314"/>
        <end position="335"/>
    </location>
</feature>
<comment type="subcellular location">
    <subcellularLocation>
        <location evidence="1">Cell membrane</location>
        <topology evidence="1">Multi-pass membrane protein</topology>
    </subcellularLocation>
</comment>
<accession>A0A926NC65</accession>
<evidence type="ECO:0000256" key="2">
    <source>
        <dbReference type="ARBA" id="ARBA00007400"/>
    </source>
</evidence>
<evidence type="ECO:0000313" key="10">
    <source>
        <dbReference type="Proteomes" id="UP000626844"/>
    </source>
</evidence>
<feature type="transmembrane region" description="Helical" evidence="7">
    <location>
        <begin position="256"/>
        <end position="274"/>
    </location>
</feature>
<keyword evidence="5 7" id="KW-1133">Transmembrane helix</keyword>
<evidence type="ECO:0000256" key="3">
    <source>
        <dbReference type="ARBA" id="ARBA00022475"/>
    </source>
</evidence>
<evidence type="ECO:0000259" key="8">
    <source>
        <dbReference type="Pfam" id="PF01757"/>
    </source>
</evidence>
<feature type="transmembrane region" description="Helical" evidence="7">
    <location>
        <begin position="151"/>
        <end position="171"/>
    </location>
</feature>
<keyword evidence="6 7" id="KW-0472">Membrane</keyword>
<gene>
    <name evidence="9" type="ORF">IC621_01285</name>
</gene>
<feature type="transmembrane region" description="Helical" evidence="7">
    <location>
        <begin position="281"/>
        <end position="302"/>
    </location>
</feature>
<name>A0A926NC65_9BACI</name>
<dbReference type="GO" id="GO:0009246">
    <property type="term" value="P:enterobacterial common antigen biosynthetic process"/>
    <property type="evidence" value="ECO:0007669"/>
    <property type="project" value="TreeGrafter"/>
</dbReference>
<dbReference type="PANTHER" id="PTHR40074:SF2">
    <property type="entry name" value="O-ACETYLTRANSFERASE WECH"/>
    <property type="match status" value="1"/>
</dbReference>
<feature type="transmembrane region" description="Helical" evidence="7">
    <location>
        <begin position="191"/>
        <end position="212"/>
    </location>
</feature>
<evidence type="ECO:0000256" key="6">
    <source>
        <dbReference type="ARBA" id="ARBA00023136"/>
    </source>
</evidence>
<keyword evidence="9" id="KW-0808">Transferase</keyword>
<dbReference type="PANTHER" id="PTHR40074">
    <property type="entry name" value="O-ACETYLTRANSFERASE WECH"/>
    <property type="match status" value="1"/>
</dbReference>
<keyword evidence="9" id="KW-0012">Acyltransferase</keyword>
<dbReference type="RefSeq" id="WP_191154924.1">
    <property type="nucleotide sequence ID" value="NZ_JACXAI010000001.1"/>
</dbReference>
<keyword evidence="3" id="KW-1003">Cell membrane</keyword>
<evidence type="ECO:0000256" key="4">
    <source>
        <dbReference type="ARBA" id="ARBA00022692"/>
    </source>
</evidence>
<dbReference type="GO" id="GO:0016413">
    <property type="term" value="F:O-acetyltransferase activity"/>
    <property type="evidence" value="ECO:0007669"/>
    <property type="project" value="TreeGrafter"/>
</dbReference>
<evidence type="ECO:0000256" key="1">
    <source>
        <dbReference type="ARBA" id="ARBA00004651"/>
    </source>
</evidence>
<proteinExistence type="inferred from homology"/>
<feature type="transmembrane region" description="Helical" evidence="7">
    <location>
        <begin position="123"/>
        <end position="144"/>
    </location>
</feature>
<feature type="transmembrane region" description="Helical" evidence="7">
    <location>
        <begin position="42"/>
        <end position="64"/>
    </location>
</feature>
<comment type="caution">
    <text evidence="9">The sequence shown here is derived from an EMBL/GenBank/DDBJ whole genome shotgun (WGS) entry which is preliminary data.</text>
</comment>
<protein>
    <submittedName>
        <fullName evidence="9">Acyltransferase family protein</fullName>
    </submittedName>
</protein>
<evidence type="ECO:0000256" key="5">
    <source>
        <dbReference type="ARBA" id="ARBA00022989"/>
    </source>
</evidence>
<feature type="domain" description="Acyltransferase 3" evidence="8">
    <location>
        <begin position="10"/>
        <end position="332"/>
    </location>
</feature>
<organism evidence="9 10">
    <name type="scientific">Metabacillus arenae</name>
    <dbReference type="NCBI Taxonomy" id="2771434"/>
    <lineage>
        <taxon>Bacteria</taxon>
        <taxon>Bacillati</taxon>
        <taxon>Bacillota</taxon>
        <taxon>Bacilli</taxon>
        <taxon>Bacillales</taxon>
        <taxon>Bacillaceae</taxon>
        <taxon>Metabacillus</taxon>
    </lineage>
</organism>
<feature type="transmembrane region" description="Helical" evidence="7">
    <location>
        <begin position="224"/>
        <end position="244"/>
    </location>
</feature>
<keyword evidence="4 7" id="KW-0812">Transmembrane</keyword>